<reference evidence="2 3" key="1">
    <citation type="submission" date="2020-08" db="EMBL/GenBank/DDBJ databases">
        <authorList>
            <person name="Koutsovoulos G."/>
            <person name="Danchin GJ E."/>
        </authorList>
    </citation>
    <scope>NUCLEOTIDE SEQUENCE [LARGE SCALE GENOMIC DNA]</scope>
</reference>
<proteinExistence type="predicted"/>
<accession>A0A6V7Y7X3</accession>
<sequence>MPSTEIEITNKSTNINSANAGGIQSEKIEEITNKSTNINSANAGGIQSEKIEGNQIVKDKKTNTEPPSLYPYPYGSWPY</sequence>
<dbReference type="Proteomes" id="UP000580250">
    <property type="component" value="Unassembled WGS sequence"/>
</dbReference>
<protein>
    <submittedName>
        <fullName evidence="2">Uncharacterized protein</fullName>
    </submittedName>
</protein>
<feature type="region of interest" description="Disordered" evidence="1">
    <location>
        <begin position="39"/>
        <end position="79"/>
    </location>
</feature>
<evidence type="ECO:0000313" key="2">
    <source>
        <dbReference type="EMBL" id="CAD2206807.1"/>
    </source>
</evidence>
<name>A0A6V7Y7X3_MELEN</name>
<dbReference type="EMBL" id="CAJEWN010003187">
    <property type="protein sequence ID" value="CAD2206807.1"/>
    <property type="molecule type" value="Genomic_DNA"/>
</dbReference>
<feature type="compositionally biased region" description="Basic and acidic residues" evidence="1">
    <location>
        <begin position="49"/>
        <end position="63"/>
    </location>
</feature>
<dbReference type="AlphaFoldDB" id="A0A6V7Y7X3"/>
<evidence type="ECO:0000313" key="3">
    <source>
        <dbReference type="Proteomes" id="UP000580250"/>
    </source>
</evidence>
<gene>
    <name evidence="2" type="ORF">MENT_LOCUS60701</name>
</gene>
<comment type="caution">
    <text evidence="2">The sequence shown here is derived from an EMBL/GenBank/DDBJ whole genome shotgun (WGS) entry which is preliminary data.</text>
</comment>
<evidence type="ECO:0000256" key="1">
    <source>
        <dbReference type="SAM" id="MobiDB-lite"/>
    </source>
</evidence>
<organism evidence="2 3">
    <name type="scientific">Meloidogyne enterolobii</name>
    <name type="common">Root-knot nematode worm</name>
    <name type="synonym">Meloidogyne mayaguensis</name>
    <dbReference type="NCBI Taxonomy" id="390850"/>
    <lineage>
        <taxon>Eukaryota</taxon>
        <taxon>Metazoa</taxon>
        <taxon>Ecdysozoa</taxon>
        <taxon>Nematoda</taxon>
        <taxon>Chromadorea</taxon>
        <taxon>Rhabditida</taxon>
        <taxon>Tylenchina</taxon>
        <taxon>Tylenchomorpha</taxon>
        <taxon>Tylenchoidea</taxon>
        <taxon>Meloidogynidae</taxon>
        <taxon>Meloidogyninae</taxon>
        <taxon>Meloidogyne</taxon>
    </lineage>
</organism>